<proteinExistence type="predicted"/>
<evidence type="ECO:0000313" key="1">
    <source>
        <dbReference type="EMBL" id="ETK09699.1"/>
    </source>
</evidence>
<reference evidence="1 2" key="1">
    <citation type="submission" date="2013-11" db="EMBL/GenBank/DDBJ databases">
        <title>Single cell genomics of uncultured Tannerella BU063 (oral taxon 286).</title>
        <authorList>
            <person name="Beall C.J."/>
            <person name="Campbell A.G."/>
            <person name="Griffen A.L."/>
            <person name="Podar M."/>
            <person name="Leys E.J."/>
        </authorList>
    </citation>
    <scope>NUCLEOTIDE SEQUENCE [LARGE SCALE GENOMIC DNA]</scope>
    <source>
        <strain evidence="1">Cell 1/3</strain>
    </source>
</reference>
<organism evidence="1 2">
    <name type="scientific">Tannerella sp. oral taxon BU063 isolate Cell 1/3</name>
    <dbReference type="NCBI Taxonomy" id="1411022"/>
    <lineage>
        <taxon>Bacteria</taxon>
        <taxon>Pseudomonadati</taxon>
        <taxon>Bacteroidota</taxon>
        <taxon>Bacteroidia</taxon>
        <taxon>Bacteroidales</taxon>
        <taxon>Tannerellaceae</taxon>
        <taxon>Tannerella</taxon>
    </lineage>
</organism>
<name>W2CR48_9BACT</name>
<sequence>MNPILFEDGKAQGSLFFSAEWVGAYCIRPLIQLAKGEKAQGSLFPIPVG</sequence>
<dbReference type="EMBL" id="AYYE01000762">
    <property type="protein sequence ID" value="ETK09699.1"/>
    <property type="molecule type" value="Genomic_DNA"/>
</dbReference>
<accession>W2CR48</accession>
<gene>
    <name evidence="1" type="ORF">T230_04340</name>
</gene>
<evidence type="ECO:0000313" key="2">
    <source>
        <dbReference type="Proteomes" id="UP000034982"/>
    </source>
</evidence>
<dbReference type="Proteomes" id="UP000034982">
    <property type="component" value="Unassembled WGS sequence"/>
</dbReference>
<comment type="caution">
    <text evidence="1">The sequence shown here is derived from an EMBL/GenBank/DDBJ whole genome shotgun (WGS) entry which is preliminary data.</text>
</comment>
<protein>
    <submittedName>
        <fullName evidence="1">Uncharacterized protein</fullName>
    </submittedName>
</protein>
<dbReference type="AlphaFoldDB" id="W2CR48"/>